<dbReference type="EMBL" id="GG671337">
    <property type="protein sequence ID" value="EER19016.1"/>
    <property type="molecule type" value="Genomic_DNA"/>
</dbReference>
<dbReference type="Pfam" id="PF08246">
    <property type="entry name" value="Inhibitor_I29"/>
    <property type="match status" value="1"/>
</dbReference>
<sequence length="119" mass="13360">MHIDATQKRYSKVYNSPREYEIAKRAFEQNKKKIEQLRKSSEIKHEVGINEFSDMPEELFAEMMTYDMSSPFDVNATVSEGIETVGDLPASIDWAAAGALGPVREQKKSCDSCYAVAAC</sequence>
<dbReference type="RefSeq" id="XP_002787220.1">
    <property type="nucleotide sequence ID" value="XM_002787174.1"/>
</dbReference>
<dbReference type="SUPFAM" id="SSF54001">
    <property type="entry name" value="Cysteine proteinases"/>
    <property type="match status" value="1"/>
</dbReference>
<feature type="non-terminal residue" evidence="2">
    <location>
        <position position="119"/>
    </location>
</feature>
<dbReference type="Gene3D" id="3.90.70.10">
    <property type="entry name" value="Cysteine proteinases"/>
    <property type="match status" value="1"/>
</dbReference>
<dbReference type="InParanoid" id="C5K927"/>
<feature type="domain" description="Cathepsin propeptide inhibitor" evidence="1">
    <location>
        <begin position="7"/>
        <end position="60"/>
    </location>
</feature>
<dbReference type="Proteomes" id="UP000007800">
    <property type="component" value="Unassembled WGS sequence"/>
</dbReference>
<gene>
    <name evidence="2" type="ORF">Pmar_PMAR007276</name>
</gene>
<proteinExistence type="predicted"/>
<reference evidence="2 3" key="1">
    <citation type="submission" date="2008-07" db="EMBL/GenBank/DDBJ databases">
        <authorList>
            <person name="El-Sayed N."/>
            <person name="Caler E."/>
            <person name="Inman J."/>
            <person name="Amedeo P."/>
            <person name="Hass B."/>
            <person name="Wortman J."/>
        </authorList>
    </citation>
    <scope>NUCLEOTIDE SEQUENCE [LARGE SCALE GENOMIC DNA]</scope>
    <source>
        <strain evidence="3">ATCC 50983 / TXsc</strain>
    </source>
</reference>
<dbReference type="OMA" id="DATQKRY"/>
<dbReference type="InterPro" id="IPR013201">
    <property type="entry name" value="Prot_inhib_I29"/>
</dbReference>
<keyword evidence="3" id="KW-1185">Reference proteome</keyword>
<dbReference type="AlphaFoldDB" id="C5K927"/>
<name>C5K927_PERM5</name>
<evidence type="ECO:0000313" key="3">
    <source>
        <dbReference type="Proteomes" id="UP000007800"/>
    </source>
</evidence>
<organism evidence="3">
    <name type="scientific">Perkinsus marinus (strain ATCC 50983 / TXsc)</name>
    <dbReference type="NCBI Taxonomy" id="423536"/>
    <lineage>
        <taxon>Eukaryota</taxon>
        <taxon>Sar</taxon>
        <taxon>Alveolata</taxon>
        <taxon>Perkinsozoa</taxon>
        <taxon>Perkinsea</taxon>
        <taxon>Perkinsida</taxon>
        <taxon>Perkinsidae</taxon>
        <taxon>Perkinsus</taxon>
    </lineage>
</organism>
<evidence type="ECO:0000259" key="1">
    <source>
        <dbReference type="SMART" id="SM00848"/>
    </source>
</evidence>
<dbReference type="GeneID" id="9049596"/>
<dbReference type="InterPro" id="IPR038765">
    <property type="entry name" value="Papain-like_cys_pep_sf"/>
</dbReference>
<accession>C5K927</accession>
<dbReference type="SMART" id="SM00848">
    <property type="entry name" value="Inhibitor_I29"/>
    <property type="match status" value="1"/>
</dbReference>
<evidence type="ECO:0000313" key="2">
    <source>
        <dbReference type="EMBL" id="EER19016.1"/>
    </source>
</evidence>
<protein>
    <recommendedName>
        <fullName evidence="1">Cathepsin propeptide inhibitor domain-containing protein</fullName>
    </recommendedName>
</protein>